<dbReference type="EMBL" id="KE690095">
    <property type="protein sequence ID" value="ERE48777.1"/>
    <property type="molecule type" value="Genomic_DNA"/>
</dbReference>
<evidence type="ECO:0000313" key="1">
    <source>
        <dbReference type="EMBL" id="ERE48777.1"/>
    </source>
</evidence>
<proteinExistence type="predicted"/>
<dbReference type="Proteomes" id="UP000030759">
    <property type="component" value="Unassembled WGS sequence"/>
</dbReference>
<dbReference type="PANTHER" id="PTHR42968:SF38">
    <property type="entry name" value="NACHT AND WD40 DOMAIN PROTEIN (AFU_ORTHOLOGUE AFUA_7G08500)"/>
    <property type="match status" value="1"/>
</dbReference>
<sequence length="125" mass="14400">MATWMEKFDQLMDLYQLKSPRVQRLLLDLLLTKEPQFQELVSQETLKEVELVPGERLLYCLVCGSSHPPQIPLEFQEVIPLPEQNNVHTIRPKGIAKYGILELAWKSLPQADIHLIKTAPHVHTP</sequence>
<dbReference type="PANTHER" id="PTHR42968">
    <property type="entry name" value="WD REPEAT-CONTAINING"/>
    <property type="match status" value="1"/>
</dbReference>
<accession>A0A061HX18</accession>
<evidence type="ECO:0000313" key="2">
    <source>
        <dbReference type="Proteomes" id="UP000030759"/>
    </source>
</evidence>
<name>A0A061HX18_CRIGR</name>
<protein>
    <submittedName>
        <fullName evidence="1">Glutaryl-CoA dehydrogenase</fullName>
    </submittedName>
</protein>
<organism evidence="1 2">
    <name type="scientific">Cricetulus griseus</name>
    <name type="common">Chinese hamster</name>
    <name type="synonym">Cricetulus barabensis griseus</name>
    <dbReference type="NCBI Taxonomy" id="10029"/>
    <lineage>
        <taxon>Eukaryota</taxon>
        <taxon>Metazoa</taxon>
        <taxon>Chordata</taxon>
        <taxon>Craniata</taxon>
        <taxon>Vertebrata</taxon>
        <taxon>Euteleostomi</taxon>
        <taxon>Mammalia</taxon>
        <taxon>Eutheria</taxon>
        <taxon>Euarchontoglires</taxon>
        <taxon>Glires</taxon>
        <taxon>Rodentia</taxon>
        <taxon>Myomorpha</taxon>
        <taxon>Muroidea</taxon>
        <taxon>Cricetidae</taxon>
        <taxon>Cricetinae</taxon>
        <taxon>Cricetulus</taxon>
    </lineage>
</organism>
<gene>
    <name evidence="1" type="ORF">H671_21551</name>
</gene>
<dbReference type="AlphaFoldDB" id="A0A061HX18"/>
<reference evidence="2" key="1">
    <citation type="journal article" date="2013" name="Nat. Biotechnol.">
        <title>Chinese hamster genome sequenced from sorted chromosomes.</title>
        <authorList>
            <person name="Brinkrolf K."/>
            <person name="Rupp O."/>
            <person name="Laux H."/>
            <person name="Kollin F."/>
            <person name="Ernst W."/>
            <person name="Linke B."/>
            <person name="Kofler R."/>
            <person name="Romand S."/>
            <person name="Hesse F."/>
            <person name="Budach W.E."/>
            <person name="Galosy S."/>
            <person name="Muller D."/>
            <person name="Noll T."/>
            <person name="Wienberg J."/>
            <person name="Jostock T."/>
            <person name="Leonard M."/>
            <person name="Grillari J."/>
            <person name="Tauch A."/>
            <person name="Goesmann A."/>
            <person name="Helk B."/>
            <person name="Mott J.E."/>
            <person name="Puhler A."/>
            <person name="Borth N."/>
        </authorList>
    </citation>
    <scope>NUCLEOTIDE SEQUENCE [LARGE SCALE GENOMIC DNA]</scope>
    <source>
        <strain evidence="2">17A/GY</strain>
    </source>
</reference>